<evidence type="ECO:0000313" key="2">
    <source>
        <dbReference type="WBParaSite" id="nRc.2.0.1.t42909-RA"/>
    </source>
</evidence>
<dbReference type="SUPFAM" id="SSF57903">
    <property type="entry name" value="FYVE/PHD zinc finger"/>
    <property type="match status" value="1"/>
</dbReference>
<reference evidence="2" key="1">
    <citation type="submission" date="2022-11" db="UniProtKB">
        <authorList>
            <consortium name="WormBaseParasite"/>
        </authorList>
    </citation>
    <scope>IDENTIFICATION</scope>
</reference>
<dbReference type="AlphaFoldDB" id="A0A915KXK8"/>
<name>A0A915KXK8_ROMCU</name>
<dbReference type="InterPro" id="IPR011011">
    <property type="entry name" value="Znf_FYVE_PHD"/>
</dbReference>
<dbReference type="WBParaSite" id="nRc.2.0.1.t42909-RA">
    <property type="protein sequence ID" value="nRc.2.0.1.t42909-RA"/>
    <property type="gene ID" value="nRc.2.0.1.g42909"/>
</dbReference>
<dbReference type="Proteomes" id="UP000887565">
    <property type="component" value="Unplaced"/>
</dbReference>
<keyword evidence="1" id="KW-1185">Reference proteome</keyword>
<sequence length="122" mass="13828">ETKKTPAVDISKAVPCFKCKANIDNDNYYSVVCDLWDSWAHTQCLMIPAAQLKLLLTKVTALKARLSAFEKRFNERVQTDPTSSPDFTMLVQDAVQIMAKRAKAVLYGLPDSDDDLYRRLEI</sequence>
<evidence type="ECO:0000313" key="1">
    <source>
        <dbReference type="Proteomes" id="UP000887565"/>
    </source>
</evidence>
<protein>
    <submittedName>
        <fullName evidence="2">Zinc finger PHD-type domain-containing protein</fullName>
    </submittedName>
</protein>
<proteinExistence type="predicted"/>
<accession>A0A915KXK8</accession>
<organism evidence="1 2">
    <name type="scientific">Romanomermis culicivorax</name>
    <name type="common">Nematode worm</name>
    <dbReference type="NCBI Taxonomy" id="13658"/>
    <lineage>
        <taxon>Eukaryota</taxon>
        <taxon>Metazoa</taxon>
        <taxon>Ecdysozoa</taxon>
        <taxon>Nematoda</taxon>
        <taxon>Enoplea</taxon>
        <taxon>Dorylaimia</taxon>
        <taxon>Mermithida</taxon>
        <taxon>Mermithoidea</taxon>
        <taxon>Mermithidae</taxon>
        <taxon>Romanomermis</taxon>
    </lineage>
</organism>